<feature type="chain" id="PRO_5012033690" description="PWWP domain-containing protein" evidence="2">
    <location>
        <begin position="24"/>
        <end position="335"/>
    </location>
</feature>
<dbReference type="EMBL" id="MCGR01000034">
    <property type="protein sequence ID" value="ORY76504.1"/>
    <property type="molecule type" value="Genomic_DNA"/>
</dbReference>
<organism evidence="3 4">
    <name type="scientific">Leucosporidium creatinivorum</name>
    <dbReference type="NCBI Taxonomy" id="106004"/>
    <lineage>
        <taxon>Eukaryota</taxon>
        <taxon>Fungi</taxon>
        <taxon>Dikarya</taxon>
        <taxon>Basidiomycota</taxon>
        <taxon>Pucciniomycotina</taxon>
        <taxon>Microbotryomycetes</taxon>
        <taxon>Leucosporidiales</taxon>
        <taxon>Leucosporidium</taxon>
    </lineage>
</organism>
<evidence type="ECO:0000313" key="3">
    <source>
        <dbReference type="EMBL" id="ORY76504.1"/>
    </source>
</evidence>
<accession>A0A1Y2EZ08</accession>
<dbReference type="Proteomes" id="UP000193467">
    <property type="component" value="Unassembled WGS sequence"/>
</dbReference>
<dbReference type="AlphaFoldDB" id="A0A1Y2EZ08"/>
<dbReference type="InParanoid" id="A0A1Y2EZ08"/>
<reference evidence="3 4" key="1">
    <citation type="submission" date="2016-07" db="EMBL/GenBank/DDBJ databases">
        <title>Pervasive Adenine N6-methylation of Active Genes in Fungi.</title>
        <authorList>
            <consortium name="DOE Joint Genome Institute"/>
            <person name="Mondo S.J."/>
            <person name="Dannebaum R.O."/>
            <person name="Kuo R.C."/>
            <person name="Labutti K."/>
            <person name="Haridas S."/>
            <person name="Kuo A."/>
            <person name="Salamov A."/>
            <person name="Ahrendt S.R."/>
            <person name="Lipzen A."/>
            <person name="Sullivan W."/>
            <person name="Andreopoulos W.B."/>
            <person name="Clum A."/>
            <person name="Lindquist E."/>
            <person name="Daum C."/>
            <person name="Ramamoorthy G.K."/>
            <person name="Gryganskyi A."/>
            <person name="Culley D."/>
            <person name="Magnuson J.K."/>
            <person name="James T.Y."/>
            <person name="O'Malley M.A."/>
            <person name="Stajich J.E."/>
            <person name="Spatafora J.W."/>
            <person name="Visel A."/>
            <person name="Grigoriev I.V."/>
        </authorList>
    </citation>
    <scope>NUCLEOTIDE SEQUENCE [LARGE SCALE GENOMIC DNA]</scope>
    <source>
        <strain evidence="3 4">62-1032</strain>
    </source>
</reference>
<gene>
    <name evidence="3" type="ORF">BCR35DRAFT_314450</name>
</gene>
<feature type="compositionally biased region" description="Low complexity" evidence="1">
    <location>
        <begin position="171"/>
        <end position="187"/>
    </location>
</feature>
<evidence type="ECO:0000256" key="2">
    <source>
        <dbReference type="SAM" id="SignalP"/>
    </source>
</evidence>
<keyword evidence="4" id="KW-1185">Reference proteome</keyword>
<feature type="signal peptide" evidence="2">
    <location>
        <begin position="1"/>
        <end position="23"/>
    </location>
</feature>
<comment type="caution">
    <text evidence="3">The sequence shown here is derived from an EMBL/GenBank/DDBJ whole genome shotgun (WGS) entry which is preliminary data.</text>
</comment>
<sequence length="335" mass="37371">MKCPTRVRLFHFALSLLIHFVPSRRTMDTKQQVEIWLDTFTLALRPLAALPEQQARKHDPFCSQLAALLLEEEVSFEEASDAIEKVLGVKEDEDLRLGGKLGAALLVRVVRQLLARGELEDGARLDVCLRWVSRVQRRVNQVRLREATPSPEEETKRDVSQSIDRFPAPRTPSQATPRSPSSSPTKRPLTDHRGFPVTKRRRQGSTATTTSPSPLLPPSSDEGFNIGDMVLARYPGYDDWPALLMNGARAPSATEGLRTSSSLLAACPPCTDEWWWLEPSTLAPLPPERAKALLAKGAHPLVDADTRMLWEGRKVWRSPSVGARGRGGRRRLKLS</sequence>
<dbReference type="Gene3D" id="2.30.30.140">
    <property type="match status" value="1"/>
</dbReference>
<dbReference type="SUPFAM" id="SSF63748">
    <property type="entry name" value="Tudor/PWWP/MBT"/>
    <property type="match status" value="1"/>
</dbReference>
<evidence type="ECO:0008006" key="5">
    <source>
        <dbReference type="Google" id="ProtNLM"/>
    </source>
</evidence>
<name>A0A1Y2EZ08_9BASI</name>
<protein>
    <recommendedName>
        <fullName evidence="5">PWWP domain-containing protein</fullName>
    </recommendedName>
</protein>
<evidence type="ECO:0000313" key="4">
    <source>
        <dbReference type="Proteomes" id="UP000193467"/>
    </source>
</evidence>
<keyword evidence="2" id="KW-0732">Signal</keyword>
<feature type="region of interest" description="Disordered" evidence="1">
    <location>
        <begin position="146"/>
        <end position="222"/>
    </location>
</feature>
<proteinExistence type="predicted"/>
<evidence type="ECO:0000256" key="1">
    <source>
        <dbReference type="SAM" id="MobiDB-lite"/>
    </source>
</evidence>